<name>A0A0M9GQA4_9HYPH</name>
<comment type="caution">
    <text evidence="1">The sequence shown here is derived from an EMBL/GenBank/DDBJ whole genome shotgun (WGS) entry which is preliminary data.</text>
</comment>
<dbReference type="Proteomes" id="UP000038011">
    <property type="component" value="Unassembled WGS sequence"/>
</dbReference>
<organism evidence="1 2">
    <name type="scientific">Ahrensia marina</name>
    <dbReference type="NCBI Taxonomy" id="1514904"/>
    <lineage>
        <taxon>Bacteria</taxon>
        <taxon>Pseudomonadati</taxon>
        <taxon>Pseudomonadota</taxon>
        <taxon>Alphaproteobacteria</taxon>
        <taxon>Hyphomicrobiales</taxon>
        <taxon>Ahrensiaceae</taxon>
        <taxon>Ahrensia</taxon>
    </lineage>
</organism>
<keyword evidence="2" id="KW-1185">Reference proteome</keyword>
<gene>
    <name evidence="1" type="ORF">SU32_01235</name>
</gene>
<dbReference type="AlphaFoldDB" id="A0A0M9GQA4"/>
<proteinExistence type="predicted"/>
<evidence type="ECO:0000313" key="2">
    <source>
        <dbReference type="Proteomes" id="UP000038011"/>
    </source>
</evidence>
<dbReference type="EMBL" id="JXMU01000001">
    <property type="protein sequence ID" value="KPB02919.1"/>
    <property type="molecule type" value="Genomic_DNA"/>
</dbReference>
<protein>
    <submittedName>
        <fullName evidence="1">Uncharacterized protein</fullName>
    </submittedName>
</protein>
<sequence>MSKAPKKLKSDKSNEGTIPFLHLTGLVPTWVDLKIMTDKKGKLKRTKVTWPNGDWMWTNYDKDGKPATGTGGGKGWDMEWEITYDKKGRKKSAKTITTRGRKVTVMTQKFDPKTGEMIDQRTKVYLDGLH</sequence>
<accession>A0A0M9GQA4</accession>
<evidence type="ECO:0000313" key="1">
    <source>
        <dbReference type="EMBL" id="KPB02919.1"/>
    </source>
</evidence>
<reference evidence="1 2" key="1">
    <citation type="submission" date="2015-01" db="EMBL/GenBank/DDBJ databases">
        <title>Ahrensia donghaiensis sp. nov., a novel dimethylsulphoniopropionate-cleavage bacterium isolated from seawater and emended descriptions of the genus Ahrensia and Ahrensia kielensis.</title>
        <authorList>
            <person name="Liu J."/>
        </authorList>
    </citation>
    <scope>NUCLEOTIDE SEQUENCE [LARGE SCALE GENOMIC DNA]</scope>
    <source>
        <strain evidence="1 2">LZD062</strain>
    </source>
</reference>
<dbReference type="RefSeq" id="WP_053997490.1">
    <property type="nucleotide sequence ID" value="NZ_JXMU01000001.1"/>
</dbReference>
<dbReference type="PATRIC" id="fig|1514904.3.peg.256"/>